<organism evidence="7 8">
    <name type="scientific">Beauveria bassiana</name>
    <name type="common">White muscardine disease fungus</name>
    <name type="synonym">Tritirachium shiotae</name>
    <dbReference type="NCBI Taxonomy" id="176275"/>
    <lineage>
        <taxon>Eukaryota</taxon>
        <taxon>Fungi</taxon>
        <taxon>Dikarya</taxon>
        <taxon>Ascomycota</taxon>
        <taxon>Pezizomycotina</taxon>
        <taxon>Sordariomycetes</taxon>
        <taxon>Hypocreomycetidae</taxon>
        <taxon>Hypocreales</taxon>
        <taxon>Cordycipitaceae</taxon>
        <taxon>Beauveria</taxon>
    </lineage>
</organism>
<dbReference type="EMBL" id="MRVG01000020">
    <property type="protein sequence ID" value="PMB63496.1"/>
    <property type="molecule type" value="Genomic_DNA"/>
</dbReference>
<reference evidence="7 8" key="1">
    <citation type="journal article" date="2016" name="Appl. Microbiol. Biotechnol.">
        <title>Characterization of T-DNA insertion mutants with decreased virulence in the entomopathogenic fungus Beauveria bassiana JEF-007.</title>
        <authorList>
            <person name="Kim S."/>
            <person name="Lee S.J."/>
            <person name="Nai Y.S."/>
            <person name="Yu J.S."/>
            <person name="Lee M.R."/>
            <person name="Yang Y.T."/>
            <person name="Kim J.S."/>
        </authorList>
    </citation>
    <scope>NUCLEOTIDE SEQUENCE [LARGE SCALE GENOMIC DNA]</scope>
    <source>
        <strain evidence="7 8">JEF-007</strain>
    </source>
</reference>
<comment type="subcellular location">
    <subcellularLocation>
        <location evidence="1">Nucleus</location>
    </subcellularLocation>
</comment>
<evidence type="ECO:0000256" key="5">
    <source>
        <dbReference type="SAM" id="Coils"/>
    </source>
</evidence>
<feature type="domain" description="BZIP" evidence="6">
    <location>
        <begin position="26"/>
        <end position="41"/>
    </location>
</feature>
<keyword evidence="5" id="KW-0175">Coiled coil</keyword>
<evidence type="ECO:0000256" key="2">
    <source>
        <dbReference type="ARBA" id="ARBA00023015"/>
    </source>
</evidence>
<accession>A0A2N6N8B2</accession>
<evidence type="ECO:0000256" key="4">
    <source>
        <dbReference type="ARBA" id="ARBA00023242"/>
    </source>
</evidence>
<feature type="coiled-coil region" evidence="5">
    <location>
        <begin position="45"/>
        <end position="72"/>
    </location>
</feature>
<name>A0A2N6N8B2_BEABA</name>
<dbReference type="GO" id="GO:0003700">
    <property type="term" value="F:DNA-binding transcription factor activity"/>
    <property type="evidence" value="ECO:0007669"/>
    <property type="project" value="InterPro"/>
</dbReference>
<dbReference type="PROSITE" id="PS00036">
    <property type="entry name" value="BZIP_BASIC"/>
    <property type="match status" value="1"/>
</dbReference>
<dbReference type="AlphaFoldDB" id="A0A2N6N8B2"/>
<dbReference type="PANTHER" id="PTHR19304">
    <property type="entry name" value="CYCLIC-AMP RESPONSE ELEMENT BINDING PROTEIN"/>
    <property type="match status" value="1"/>
</dbReference>
<dbReference type="SUPFAM" id="SSF57959">
    <property type="entry name" value="Leucine zipper domain"/>
    <property type="match status" value="1"/>
</dbReference>
<comment type="caution">
    <text evidence="7">The sequence shown here is derived from an EMBL/GenBank/DDBJ whole genome shotgun (WGS) entry which is preliminary data.</text>
</comment>
<evidence type="ECO:0000313" key="8">
    <source>
        <dbReference type="Proteomes" id="UP000235728"/>
    </source>
</evidence>
<dbReference type="InterPro" id="IPR051027">
    <property type="entry name" value="bZIP_transcription_factors"/>
</dbReference>
<dbReference type="GO" id="GO:0005634">
    <property type="term" value="C:nucleus"/>
    <property type="evidence" value="ECO:0007669"/>
    <property type="project" value="UniProtKB-SubCell"/>
</dbReference>
<evidence type="ECO:0000256" key="3">
    <source>
        <dbReference type="ARBA" id="ARBA00023163"/>
    </source>
</evidence>
<dbReference type="Gene3D" id="1.20.5.170">
    <property type="match status" value="1"/>
</dbReference>
<keyword evidence="2" id="KW-0805">Transcription regulation</keyword>
<evidence type="ECO:0000259" key="6">
    <source>
        <dbReference type="PROSITE" id="PS00036"/>
    </source>
</evidence>
<sequence length="74" mass="8846">MYSSAEFRNNTAITINMVNASDRRARNLERNRIAATKCRRRKNWQDSLERKKNELKSRYKALYHETEKLAEEVA</sequence>
<proteinExistence type="predicted"/>
<keyword evidence="4" id="KW-0539">Nucleus</keyword>
<evidence type="ECO:0000256" key="1">
    <source>
        <dbReference type="ARBA" id="ARBA00004123"/>
    </source>
</evidence>
<gene>
    <name evidence="7" type="primary">Atf7</name>
    <name evidence="7" type="ORF">BM221_010601</name>
</gene>
<protein>
    <submittedName>
        <fullName evidence="7">Cyclic AMP-dependent transcription factor ATF-7</fullName>
    </submittedName>
</protein>
<keyword evidence="3" id="KW-0804">Transcription</keyword>
<dbReference type="InterPro" id="IPR004827">
    <property type="entry name" value="bZIP"/>
</dbReference>
<dbReference type="InterPro" id="IPR046347">
    <property type="entry name" value="bZIP_sf"/>
</dbReference>
<dbReference type="Proteomes" id="UP000235728">
    <property type="component" value="Unassembled WGS sequence"/>
</dbReference>
<dbReference type="Pfam" id="PF00170">
    <property type="entry name" value="bZIP_1"/>
    <property type="match status" value="1"/>
</dbReference>
<evidence type="ECO:0000313" key="7">
    <source>
        <dbReference type="EMBL" id="PMB63496.1"/>
    </source>
</evidence>